<sequence>MKRSRYIDRERYFLELAETSEEFYLDYIRKFKDFGSGSRVLEVGCGEGGNLLPFAKSGCSVAGLDLAPNKIENARRFFRDRNTDGEFVCADFLKEPVLLDKGRFDIILVHDVVEHIEPESKLAFFQGLRRYLKPDGIVFFGFPAWQMPFGGHQQICRSKICSKMPFMHLLPACVYKAYLRVFREEPYRIEELLSIKRSGMTPEKFESLCSQSGYRILDRKLWLVSPHYKAKFNLRPRQLGRFFSSIPCLRNFMSTSCFYVISLK</sequence>
<reference evidence="3" key="1">
    <citation type="submission" date="2020-10" db="EMBL/GenBank/DDBJ databases">
        <authorList>
            <person name="Gilroy R."/>
        </authorList>
    </citation>
    <scope>NUCLEOTIDE SEQUENCE</scope>
    <source>
        <strain evidence="3">2478</strain>
    </source>
</reference>
<evidence type="ECO:0000313" key="3">
    <source>
        <dbReference type="EMBL" id="MBO8479412.1"/>
    </source>
</evidence>
<dbReference type="EMBL" id="JADILZ010000108">
    <property type="protein sequence ID" value="MBO8479412.1"/>
    <property type="molecule type" value="Genomic_DNA"/>
</dbReference>
<accession>A0A9D9IVC8</accession>
<comment type="caution">
    <text evidence="3">The sequence shown here is derived from an EMBL/GenBank/DDBJ whole genome shotgun (WGS) entry which is preliminary data.</text>
</comment>
<proteinExistence type="predicted"/>
<organism evidence="3 4">
    <name type="scientific">Candidatus Cryptobacteroides excrementipullorum</name>
    <dbReference type="NCBI Taxonomy" id="2840761"/>
    <lineage>
        <taxon>Bacteria</taxon>
        <taxon>Pseudomonadati</taxon>
        <taxon>Bacteroidota</taxon>
        <taxon>Bacteroidia</taxon>
        <taxon>Bacteroidales</taxon>
        <taxon>Candidatus Cryptobacteroides</taxon>
    </lineage>
</organism>
<evidence type="ECO:0000256" key="1">
    <source>
        <dbReference type="ARBA" id="ARBA00022679"/>
    </source>
</evidence>
<keyword evidence="3" id="KW-0489">Methyltransferase</keyword>
<protein>
    <submittedName>
        <fullName evidence="3">Class I SAM-dependent methyltransferase</fullName>
    </submittedName>
</protein>
<dbReference type="InterPro" id="IPR041698">
    <property type="entry name" value="Methyltransf_25"/>
</dbReference>
<evidence type="ECO:0000313" key="4">
    <source>
        <dbReference type="Proteomes" id="UP000823771"/>
    </source>
</evidence>
<dbReference type="GO" id="GO:0032259">
    <property type="term" value="P:methylation"/>
    <property type="evidence" value="ECO:0007669"/>
    <property type="project" value="UniProtKB-KW"/>
</dbReference>
<dbReference type="Gene3D" id="3.40.50.150">
    <property type="entry name" value="Vaccinia Virus protein VP39"/>
    <property type="match status" value="1"/>
</dbReference>
<dbReference type="CDD" id="cd02440">
    <property type="entry name" value="AdoMet_MTases"/>
    <property type="match status" value="1"/>
</dbReference>
<dbReference type="AlphaFoldDB" id="A0A9D9IVC8"/>
<keyword evidence="1" id="KW-0808">Transferase</keyword>
<dbReference type="PANTHER" id="PTHR43861">
    <property type="entry name" value="TRANS-ACONITATE 2-METHYLTRANSFERASE-RELATED"/>
    <property type="match status" value="1"/>
</dbReference>
<dbReference type="InterPro" id="IPR029063">
    <property type="entry name" value="SAM-dependent_MTases_sf"/>
</dbReference>
<dbReference type="GO" id="GO:0008168">
    <property type="term" value="F:methyltransferase activity"/>
    <property type="evidence" value="ECO:0007669"/>
    <property type="project" value="UniProtKB-KW"/>
</dbReference>
<feature type="domain" description="Methyltransferase" evidence="2">
    <location>
        <begin position="40"/>
        <end position="136"/>
    </location>
</feature>
<gene>
    <name evidence="3" type="ORF">IAB80_11095</name>
</gene>
<reference evidence="3" key="2">
    <citation type="journal article" date="2021" name="PeerJ">
        <title>Extensive microbial diversity within the chicken gut microbiome revealed by metagenomics and culture.</title>
        <authorList>
            <person name="Gilroy R."/>
            <person name="Ravi A."/>
            <person name="Getino M."/>
            <person name="Pursley I."/>
            <person name="Horton D.L."/>
            <person name="Alikhan N.F."/>
            <person name="Baker D."/>
            <person name="Gharbi K."/>
            <person name="Hall N."/>
            <person name="Watson M."/>
            <person name="Adriaenssens E.M."/>
            <person name="Foster-Nyarko E."/>
            <person name="Jarju S."/>
            <person name="Secka A."/>
            <person name="Antonio M."/>
            <person name="Oren A."/>
            <person name="Chaudhuri R.R."/>
            <person name="La Ragione R."/>
            <person name="Hildebrand F."/>
            <person name="Pallen M.J."/>
        </authorList>
    </citation>
    <scope>NUCLEOTIDE SEQUENCE</scope>
    <source>
        <strain evidence="3">2478</strain>
    </source>
</reference>
<dbReference type="SUPFAM" id="SSF53335">
    <property type="entry name" value="S-adenosyl-L-methionine-dependent methyltransferases"/>
    <property type="match status" value="1"/>
</dbReference>
<name>A0A9D9IVC8_9BACT</name>
<dbReference type="Pfam" id="PF13649">
    <property type="entry name" value="Methyltransf_25"/>
    <property type="match status" value="1"/>
</dbReference>
<evidence type="ECO:0000259" key="2">
    <source>
        <dbReference type="Pfam" id="PF13649"/>
    </source>
</evidence>
<dbReference type="Proteomes" id="UP000823771">
    <property type="component" value="Unassembled WGS sequence"/>
</dbReference>